<evidence type="ECO:0000256" key="12">
    <source>
        <dbReference type="RuleBase" id="RU003784"/>
    </source>
</evidence>
<keyword evidence="7 10" id="KW-0067">ATP-binding</keyword>
<protein>
    <recommendedName>
        <fullName evidence="10">tRNA dimethylallyltransferase</fullName>
        <ecNumber evidence="10">2.5.1.75</ecNumber>
    </recommendedName>
    <alternativeName>
        <fullName evidence="10">Dimethylallyl diphosphate:tRNA dimethylallyltransferase</fullName>
        <shortName evidence="10">DMAPP:tRNA dimethylallyltransferase</shortName>
        <shortName evidence="10">DMATase</shortName>
    </alternativeName>
    <alternativeName>
        <fullName evidence="10">Isopentenyl-diphosphate:tRNA isopentenyltransferase</fullName>
        <shortName evidence="10">IPP transferase</shortName>
        <shortName evidence="10">IPPT</shortName>
        <shortName evidence="10">IPTase</shortName>
    </alternativeName>
</protein>
<evidence type="ECO:0000256" key="9">
    <source>
        <dbReference type="ARBA" id="ARBA00049563"/>
    </source>
</evidence>
<proteinExistence type="inferred from homology"/>
<dbReference type="InterPro" id="IPR018022">
    <property type="entry name" value="IPT"/>
</dbReference>
<dbReference type="AlphaFoldDB" id="A0A7S7NMJ6"/>
<organism evidence="14 15">
    <name type="scientific">Paludibaculum fermentans</name>
    <dbReference type="NCBI Taxonomy" id="1473598"/>
    <lineage>
        <taxon>Bacteria</taxon>
        <taxon>Pseudomonadati</taxon>
        <taxon>Acidobacteriota</taxon>
        <taxon>Terriglobia</taxon>
        <taxon>Bryobacterales</taxon>
        <taxon>Bryobacteraceae</taxon>
        <taxon>Paludibaculum</taxon>
    </lineage>
</organism>
<dbReference type="EMBL" id="CP063849">
    <property type="protein sequence ID" value="QOY86360.1"/>
    <property type="molecule type" value="Genomic_DNA"/>
</dbReference>
<evidence type="ECO:0000256" key="13">
    <source>
        <dbReference type="RuleBase" id="RU003785"/>
    </source>
</evidence>
<evidence type="ECO:0000256" key="5">
    <source>
        <dbReference type="ARBA" id="ARBA00022694"/>
    </source>
</evidence>
<keyword evidence="4 10" id="KW-0808">Transferase</keyword>
<dbReference type="Pfam" id="PF01715">
    <property type="entry name" value="IPPT"/>
    <property type="match status" value="1"/>
</dbReference>
<evidence type="ECO:0000256" key="8">
    <source>
        <dbReference type="ARBA" id="ARBA00022842"/>
    </source>
</evidence>
<keyword evidence="8 10" id="KW-0460">Magnesium</keyword>
<dbReference type="HAMAP" id="MF_00185">
    <property type="entry name" value="IPP_trans"/>
    <property type="match status" value="1"/>
</dbReference>
<evidence type="ECO:0000256" key="1">
    <source>
        <dbReference type="ARBA" id="ARBA00001946"/>
    </source>
</evidence>
<keyword evidence="5 10" id="KW-0819">tRNA processing</keyword>
<comment type="subunit">
    <text evidence="10">Monomer.</text>
</comment>
<dbReference type="RefSeq" id="WP_194448029.1">
    <property type="nucleotide sequence ID" value="NZ_CP063849.1"/>
</dbReference>
<gene>
    <name evidence="10 14" type="primary">miaA</name>
    <name evidence="14" type="ORF">IRI77_26620</name>
</gene>
<dbReference type="NCBIfam" id="TIGR00174">
    <property type="entry name" value="miaA"/>
    <property type="match status" value="1"/>
</dbReference>
<evidence type="ECO:0000256" key="4">
    <source>
        <dbReference type="ARBA" id="ARBA00022679"/>
    </source>
</evidence>
<comment type="caution">
    <text evidence="10">Lacks conserved residue(s) required for the propagation of feature annotation.</text>
</comment>
<feature type="binding site" evidence="10">
    <location>
        <begin position="10"/>
        <end position="17"/>
    </location>
    <ligand>
        <name>ATP</name>
        <dbReference type="ChEBI" id="CHEBI:30616"/>
    </ligand>
</feature>
<accession>A0A7S7NMJ6</accession>
<dbReference type="PANTHER" id="PTHR11088:SF60">
    <property type="entry name" value="TRNA DIMETHYLALLYLTRANSFERASE"/>
    <property type="match status" value="1"/>
</dbReference>
<evidence type="ECO:0000256" key="7">
    <source>
        <dbReference type="ARBA" id="ARBA00022840"/>
    </source>
</evidence>
<feature type="region of interest" description="Interaction with substrate tRNA" evidence="10">
    <location>
        <begin position="35"/>
        <end position="38"/>
    </location>
</feature>
<keyword evidence="6 10" id="KW-0547">Nucleotide-binding</keyword>
<dbReference type="Gene3D" id="3.40.50.300">
    <property type="entry name" value="P-loop containing nucleotide triphosphate hydrolases"/>
    <property type="match status" value="1"/>
</dbReference>
<dbReference type="KEGG" id="pfer:IRI77_26620"/>
<dbReference type="GO" id="GO:0006400">
    <property type="term" value="P:tRNA modification"/>
    <property type="evidence" value="ECO:0007669"/>
    <property type="project" value="TreeGrafter"/>
</dbReference>
<evidence type="ECO:0000256" key="3">
    <source>
        <dbReference type="ARBA" id="ARBA00005842"/>
    </source>
</evidence>
<evidence type="ECO:0000256" key="10">
    <source>
        <dbReference type="HAMAP-Rule" id="MF_00185"/>
    </source>
</evidence>
<keyword evidence="15" id="KW-1185">Reference proteome</keyword>
<comment type="cofactor">
    <cofactor evidence="1 10">
        <name>Mg(2+)</name>
        <dbReference type="ChEBI" id="CHEBI:18420"/>
    </cofactor>
</comment>
<evidence type="ECO:0000256" key="6">
    <source>
        <dbReference type="ARBA" id="ARBA00022741"/>
    </source>
</evidence>
<evidence type="ECO:0000313" key="14">
    <source>
        <dbReference type="EMBL" id="QOY86360.1"/>
    </source>
</evidence>
<feature type="site" description="Interaction with substrate tRNA" evidence="10">
    <location>
        <position position="123"/>
    </location>
</feature>
<dbReference type="SUPFAM" id="SSF52540">
    <property type="entry name" value="P-loop containing nucleoside triphosphate hydrolases"/>
    <property type="match status" value="2"/>
</dbReference>
<reference evidence="14 15" key="1">
    <citation type="submission" date="2020-10" db="EMBL/GenBank/DDBJ databases">
        <title>Complete genome sequence of Paludibaculum fermentans P105T, a facultatively anaerobic acidobacterium capable of dissimilatory Fe(III) reduction.</title>
        <authorList>
            <person name="Dedysh S.N."/>
            <person name="Beletsky A.V."/>
            <person name="Kulichevskaya I.S."/>
            <person name="Mardanov A.V."/>
            <person name="Ravin N.V."/>
        </authorList>
    </citation>
    <scope>NUCLEOTIDE SEQUENCE [LARGE SCALE GENOMIC DNA]</scope>
    <source>
        <strain evidence="14 15">P105</strain>
    </source>
</reference>
<dbReference type="InterPro" id="IPR039657">
    <property type="entry name" value="Dimethylallyltransferase"/>
</dbReference>
<name>A0A7S7NMJ6_PALFE</name>
<comment type="similarity">
    <text evidence="3 10 13">Belongs to the IPP transferase family.</text>
</comment>
<evidence type="ECO:0000313" key="15">
    <source>
        <dbReference type="Proteomes" id="UP000593892"/>
    </source>
</evidence>
<evidence type="ECO:0000256" key="11">
    <source>
        <dbReference type="RuleBase" id="RU003783"/>
    </source>
</evidence>
<sequence length="307" mass="33857">MDSPLVVVAGPTGSGKSHLALALAGRFDGEIVNCDSLQVYRGLDIGTAKTPAAERDSVPHHLLDFLEPWAVFNAGDYVKLAKPVLAGIAARGRLPILAGGTGFYIRALLDGLNEGPSRDNTLRERLLTRKGSLHRILTRLDPASAQRIHPNDSNKTLRALEICLLARRPASQVFQSERQKLEGFRVLKIGLNPPRQALHERIAARSRGMFDGGLAEEVRHLLGAGVPADAKAFESIGYKECLQYLKGALTLEQAVELTTIATRQYAKRQLTWFRRESDMRWLDCFGDDPAAFESSCAWIREFTCTPK</sequence>
<evidence type="ECO:0000256" key="2">
    <source>
        <dbReference type="ARBA" id="ARBA00003213"/>
    </source>
</evidence>
<comment type="catalytic activity">
    <reaction evidence="9 10 11">
        <text>adenosine(37) in tRNA + dimethylallyl diphosphate = N(6)-dimethylallyladenosine(37) in tRNA + diphosphate</text>
        <dbReference type="Rhea" id="RHEA:26482"/>
        <dbReference type="Rhea" id="RHEA-COMP:10162"/>
        <dbReference type="Rhea" id="RHEA-COMP:10375"/>
        <dbReference type="ChEBI" id="CHEBI:33019"/>
        <dbReference type="ChEBI" id="CHEBI:57623"/>
        <dbReference type="ChEBI" id="CHEBI:74411"/>
        <dbReference type="ChEBI" id="CHEBI:74415"/>
        <dbReference type="EC" id="2.5.1.75"/>
    </reaction>
</comment>
<comment type="function">
    <text evidence="2 10 12">Catalyzes the transfer of a dimethylallyl group onto the adenine at position 37 in tRNAs that read codons beginning with uridine, leading to the formation of N6-(dimethylallyl)adenosine (i(6)A).</text>
</comment>
<dbReference type="Proteomes" id="UP000593892">
    <property type="component" value="Chromosome"/>
</dbReference>
<feature type="site" description="Interaction with substrate tRNA" evidence="10">
    <location>
        <position position="101"/>
    </location>
</feature>
<dbReference type="GO" id="GO:0052381">
    <property type="term" value="F:tRNA dimethylallyltransferase activity"/>
    <property type="evidence" value="ECO:0007669"/>
    <property type="project" value="UniProtKB-UniRule"/>
</dbReference>
<feature type="binding site" evidence="10">
    <location>
        <begin position="12"/>
        <end position="17"/>
    </location>
    <ligand>
        <name>substrate</name>
    </ligand>
</feature>
<dbReference type="Gene3D" id="1.10.20.140">
    <property type="match status" value="1"/>
</dbReference>
<dbReference type="PANTHER" id="PTHR11088">
    <property type="entry name" value="TRNA DIMETHYLALLYLTRANSFERASE"/>
    <property type="match status" value="1"/>
</dbReference>
<dbReference type="InterPro" id="IPR027417">
    <property type="entry name" value="P-loop_NTPase"/>
</dbReference>
<dbReference type="GO" id="GO:0005524">
    <property type="term" value="F:ATP binding"/>
    <property type="evidence" value="ECO:0007669"/>
    <property type="project" value="UniProtKB-UniRule"/>
</dbReference>
<dbReference type="EC" id="2.5.1.75" evidence="10"/>